<keyword evidence="2" id="KW-0812">Transmembrane</keyword>
<dbReference type="GO" id="GO:0004190">
    <property type="term" value="F:aspartic-type endopeptidase activity"/>
    <property type="evidence" value="ECO:0007669"/>
    <property type="project" value="InterPro"/>
</dbReference>
<sequence>MVAGAAMALLLGLGWLAVAGSAVDVAVRRLPDALTLPAVLLVLALLVPLGGTAVLRGAIGAVVLWAVHAAVRLAAPSAVGGGDVKLAAAVGAALAGTSWPALPVGVALAAVLAAGLAGAAVALGRAGRGTALPHGPALLGAAWTVTAAGAVVS</sequence>
<dbReference type="EMBL" id="SMFZ01000002">
    <property type="protein sequence ID" value="TCK22727.1"/>
    <property type="molecule type" value="Genomic_DNA"/>
</dbReference>
<keyword evidence="4" id="KW-0808">Transferase</keyword>
<dbReference type="GO" id="GO:0006465">
    <property type="term" value="P:signal peptide processing"/>
    <property type="evidence" value="ECO:0007669"/>
    <property type="project" value="TreeGrafter"/>
</dbReference>
<evidence type="ECO:0000256" key="1">
    <source>
        <dbReference type="ARBA" id="ARBA00005801"/>
    </source>
</evidence>
<keyword evidence="2" id="KW-1133">Transmembrane helix</keyword>
<feature type="transmembrane region" description="Helical" evidence="2">
    <location>
        <begin position="101"/>
        <end position="123"/>
    </location>
</feature>
<dbReference type="PANTHER" id="PTHR30487">
    <property type="entry name" value="TYPE 4 PREPILIN-LIKE PROTEINS LEADER PEPTIDE-PROCESSING ENZYME"/>
    <property type="match status" value="1"/>
</dbReference>
<feature type="transmembrane region" description="Helical" evidence="2">
    <location>
        <begin position="135"/>
        <end position="152"/>
    </location>
</feature>
<gene>
    <name evidence="4" type="ORF">EV378_6735</name>
</gene>
<keyword evidence="2" id="KW-0472">Membrane</keyword>
<dbReference type="InterPro" id="IPR000045">
    <property type="entry name" value="Prepilin_IV_endopep_pep"/>
</dbReference>
<dbReference type="AlphaFoldDB" id="A0A4R1HK45"/>
<dbReference type="GO" id="GO:0032259">
    <property type="term" value="P:methylation"/>
    <property type="evidence" value="ECO:0007669"/>
    <property type="project" value="UniProtKB-KW"/>
</dbReference>
<feature type="transmembrane region" description="Helical" evidence="2">
    <location>
        <begin position="38"/>
        <end position="66"/>
    </location>
</feature>
<comment type="similarity">
    <text evidence="1">Belongs to the peptidase A24 family.</text>
</comment>
<evidence type="ECO:0000256" key="2">
    <source>
        <dbReference type="SAM" id="Phobius"/>
    </source>
</evidence>
<keyword evidence="5" id="KW-1185">Reference proteome</keyword>
<evidence type="ECO:0000259" key="3">
    <source>
        <dbReference type="Pfam" id="PF01478"/>
    </source>
</evidence>
<comment type="caution">
    <text evidence="4">The sequence shown here is derived from an EMBL/GenBank/DDBJ whole genome shotgun (WGS) entry which is preliminary data.</text>
</comment>
<dbReference type="GO" id="GO:0005886">
    <property type="term" value="C:plasma membrane"/>
    <property type="evidence" value="ECO:0007669"/>
    <property type="project" value="TreeGrafter"/>
</dbReference>
<dbReference type="Proteomes" id="UP000295560">
    <property type="component" value="Unassembled WGS sequence"/>
</dbReference>
<accession>A0A4R1HK45</accession>
<protein>
    <submittedName>
        <fullName evidence="4">Leader peptidase (Prepilin peptidase)/N-methyltransferase</fullName>
    </submittedName>
</protein>
<evidence type="ECO:0000313" key="5">
    <source>
        <dbReference type="Proteomes" id="UP000295560"/>
    </source>
</evidence>
<name>A0A4R1HK45_PSEEN</name>
<dbReference type="Gene3D" id="1.20.120.1220">
    <property type="match status" value="1"/>
</dbReference>
<reference evidence="4 5" key="1">
    <citation type="submission" date="2019-03" db="EMBL/GenBank/DDBJ databases">
        <title>Sequencing the genomes of 1000 actinobacteria strains.</title>
        <authorList>
            <person name="Klenk H.-P."/>
        </authorList>
    </citation>
    <scope>NUCLEOTIDE SEQUENCE [LARGE SCALE GENOMIC DNA]</scope>
    <source>
        <strain evidence="4 5">DSM 44969</strain>
    </source>
</reference>
<dbReference type="InterPro" id="IPR050882">
    <property type="entry name" value="Prepilin_peptidase/N-MTase"/>
</dbReference>
<keyword evidence="4" id="KW-0489">Methyltransferase</keyword>
<dbReference type="PANTHER" id="PTHR30487:SF0">
    <property type="entry name" value="PREPILIN LEADER PEPTIDASE_N-METHYLTRANSFERASE-RELATED"/>
    <property type="match status" value="1"/>
</dbReference>
<evidence type="ECO:0000313" key="4">
    <source>
        <dbReference type="EMBL" id="TCK22727.1"/>
    </source>
</evidence>
<organism evidence="4 5">
    <name type="scientific">Pseudonocardia endophytica</name>
    <dbReference type="NCBI Taxonomy" id="401976"/>
    <lineage>
        <taxon>Bacteria</taxon>
        <taxon>Bacillati</taxon>
        <taxon>Actinomycetota</taxon>
        <taxon>Actinomycetes</taxon>
        <taxon>Pseudonocardiales</taxon>
        <taxon>Pseudonocardiaceae</taxon>
        <taxon>Pseudonocardia</taxon>
    </lineage>
</organism>
<proteinExistence type="inferred from homology"/>
<feature type="domain" description="Prepilin type IV endopeptidase peptidase" evidence="3">
    <location>
        <begin position="13"/>
        <end position="117"/>
    </location>
</feature>
<dbReference type="Pfam" id="PF01478">
    <property type="entry name" value="Peptidase_A24"/>
    <property type="match status" value="1"/>
</dbReference>
<dbReference type="GO" id="GO:0008168">
    <property type="term" value="F:methyltransferase activity"/>
    <property type="evidence" value="ECO:0007669"/>
    <property type="project" value="UniProtKB-KW"/>
</dbReference>